<dbReference type="PANTHER" id="PTHR43597:SF5">
    <property type="entry name" value="SUFE-LIKE PROTEIN 2, CHLOROPLASTIC"/>
    <property type="match status" value="1"/>
</dbReference>
<organism evidence="3 4">
    <name type="scientific">Candidatus Chloroploca asiatica</name>
    <dbReference type="NCBI Taxonomy" id="1506545"/>
    <lineage>
        <taxon>Bacteria</taxon>
        <taxon>Bacillati</taxon>
        <taxon>Chloroflexota</taxon>
        <taxon>Chloroflexia</taxon>
        <taxon>Chloroflexales</taxon>
        <taxon>Chloroflexineae</taxon>
        <taxon>Oscillochloridaceae</taxon>
        <taxon>Candidatus Chloroploca</taxon>
    </lineage>
</organism>
<evidence type="ECO:0000259" key="2">
    <source>
        <dbReference type="Pfam" id="PF02657"/>
    </source>
</evidence>
<keyword evidence="4" id="KW-1185">Reference proteome</keyword>
<evidence type="ECO:0000313" key="4">
    <source>
        <dbReference type="Proteomes" id="UP000220922"/>
    </source>
</evidence>
<gene>
    <name evidence="3" type="ORF">A9Q02_09565</name>
</gene>
<comment type="similarity">
    <text evidence="1">Belongs to the SufE family.</text>
</comment>
<protein>
    <submittedName>
        <fullName evidence="3">Cysteine desufuration protein SufE</fullName>
    </submittedName>
</protein>
<dbReference type="SUPFAM" id="SSF82649">
    <property type="entry name" value="SufE/NifU"/>
    <property type="match status" value="1"/>
</dbReference>
<dbReference type="AlphaFoldDB" id="A0A2H3KQ25"/>
<proteinExistence type="inferred from homology"/>
<dbReference type="PANTHER" id="PTHR43597">
    <property type="entry name" value="SULFUR ACCEPTOR PROTEIN CSDE"/>
    <property type="match status" value="1"/>
</dbReference>
<dbReference type="EMBL" id="LYXE01000041">
    <property type="protein sequence ID" value="PDW00432.1"/>
    <property type="molecule type" value="Genomic_DNA"/>
</dbReference>
<dbReference type="Gene3D" id="3.90.1010.10">
    <property type="match status" value="1"/>
</dbReference>
<feature type="domain" description="Fe-S metabolism associated" evidence="2">
    <location>
        <begin position="16"/>
        <end position="138"/>
    </location>
</feature>
<name>A0A2H3KQ25_9CHLR</name>
<dbReference type="RefSeq" id="WP_097650974.1">
    <property type="nucleotide sequence ID" value="NZ_LYXE01000041.1"/>
</dbReference>
<evidence type="ECO:0000313" key="3">
    <source>
        <dbReference type="EMBL" id="PDW00432.1"/>
    </source>
</evidence>
<dbReference type="Proteomes" id="UP000220922">
    <property type="component" value="Unassembled WGS sequence"/>
</dbReference>
<evidence type="ECO:0000256" key="1">
    <source>
        <dbReference type="ARBA" id="ARBA00010282"/>
    </source>
</evidence>
<sequence>MNETPHIPPRLQEIIEDFQASDRTEKLELMLEYADRLPPLPPHLQGHTGMEQVHECMSPVFVQSELIDGRIIFHIDVPAEAPTIRGYASLLTEGFEGLTPQEVLEVPGNFFEAMGLHQVLSPQRLNGITSLLAYMKRQALRLLASS</sequence>
<accession>A0A2H3KQ25</accession>
<reference evidence="3 4" key="1">
    <citation type="submission" date="2016-05" db="EMBL/GenBank/DDBJ databases">
        <authorList>
            <person name="Lavstsen T."/>
            <person name="Jespersen J.S."/>
        </authorList>
    </citation>
    <scope>NUCLEOTIDE SEQUENCE [LARGE SCALE GENOMIC DNA]</scope>
    <source>
        <strain evidence="3 4">B7-9</strain>
    </source>
</reference>
<dbReference type="OrthoDB" id="9806335at2"/>
<comment type="caution">
    <text evidence="3">The sequence shown here is derived from an EMBL/GenBank/DDBJ whole genome shotgun (WGS) entry which is preliminary data.</text>
</comment>
<dbReference type="InterPro" id="IPR003808">
    <property type="entry name" value="Fe-S_metab-assoc_dom"/>
</dbReference>
<dbReference type="Pfam" id="PF02657">
    <property type="entry name" value="SufE"/>
    <property type="match status" value="1"/>
</dbReference>